<name>A0ABN3SV72_9ACTN</name>
<keyword evidence="2" id="KW-1185">Reference proteome</keyword>
<evidence type="ECO:0000313" key="1">
    <source>
        <dbReference type="EMBL" id="GAA2685515.1"/>
    </source>
</evidence>
<proteinExistence type="predicted"/>
<gene>
    <name evidence="1" type="ORF">GCM10010412_072570</name>
</gene>
<reference evidence="1 2" key="1">
    <citation type="journal article" date="2019" name="Int. J. Syst. Evol. Microbiol.">
        <title>The Global Catalogue of Microorganisms (GCM) 10K type strain sequencing project: providing services to taxonomists for standard genome sequencing and annotation.</title>
        <authorList>
            <consortium name="The Broad Institute Genomics Platform"/>
            <consortium name="The Broad Institute Genome Sequencing Center for Infectious Disease"/>
            <person name="Wu L."/>
            <person name="Ma J."/>
        </authorList>
    </citation>
    <scope>NUCLEOTIDE SEQUENCE [LARGE SCALE GENOMIC DNA]</scope>
    <source>
        <strain evidence="1 2">JCM 6835</strain>
    </source>
</reference>
<comment type="caution">
    <text evidence="1">The sequence shown here is derived from an EMBL/GenBank/DDBJ whole genome shotgun (WGS) entry which is preliminary data.</text>
</comment>
<protein>
    <submittedName>
        <fullName evidence="1">Uncharacterized protein</fullName>
    </submittedName>
</protein>
<evidence type="ECO:0000313" key="2">
    <source>
        <dbReference type="Proteomes" id="UP001501666"/>
    </source>
</evidence>
<dbReference type="RefSeq" id="WP_346152880.1">
    <property type="nucleotide sequence ID" value="NZ_BAAATE010000026.1"/>
</dbReference>
<dbReference type="Proteomes" id="UP001501666">
    <property type="component" value="Unassembled WGS sequence"/>
</dbReference>
<sequence>MSTKWFQLGDGTLISRSLQVDGSYPMKVTIPADAVEISEERAEEIRAGYAADVRRWVAEQNAAADVIRRRDFDALVALGAPEETARRLSGYRGLTEGAPDG</sequence>
<accession>A0ABN3SV72</accession>
<organism evidence="1 2">
    <name type="scientific">Nonomuraea recticatena</name>
    <dbReference type="NCBI Taxonomy" id="46178"/>
    <lineage>
        <taxon>Bacteria</taxon>
        <taxon>Bacillati</taxon>
        <taxon>Actinomycetota</taxon>
        <taxon>Actinomycetes</taxon>
        <taxon>Streptosporangiales</taxon>
        <taxon>Streptosporangiaceae</taxon>
        <taxon>Nonomuraea</taxon>
    </lineage>
</organism>
<dbReference type="EMBL" id="BAAATE010000026">
    <property type="protein sequence ID" value="GAA2685515.1"/>
    <property type="molecule type" value="Genomic_DNA"/>
</dbReference>